<dbReference type="EMBL" id="MT162466">
    <property type="protein sequence ID" value="QIN96743.1"/>
    <property type="molecule type" value="Genomic_DNA"/>
</dbReference>
<proteinExistence type="predicted"/>
<sequence>MRNQEKAKLIAQYQKALRAGKDDRAAYLLDQINKLDAKA</sequence>
<organism evidence="1 2">
    <name type="scientific">Synechococcus phage S-N03</name>
    <dbReference type="NCBI Taxonomy" id="2718943"/>
    <lineage>
        <taxon>Viruses</taxon>
        <taxon>Duplodnaviria</taxon>
        <taxon>Heunggongvirae</taxon>
        <taxon>Uroviricota</taxon>
        <taxon>Caudoviricetes</taxon>
        <taxon>Pantevenvirales</taxon>
        <taxon>Kyanoviridae</taxon>
        <taxon>Huanghaivirus</taxon>
        <taxon>Huanghaivirus snothree</taxon>
    </lineage>
</organism>
<reference evidence="1 2" key="1">
    <citation type="submission" date="2020-03" db="EMBL/GenBank/DDBJ databases">
        <title>The Isolation and Genome Sequence of a Novel Cyanophage S-N03 from the Huanghai Sea, China.</title>
        <authorList>
            <person name="Jiang T."/>
        </authorList>
    </citation>
    <scope>NUCLEOTIDE SEQUENCE [LARGE SCALE GENOMIC DNA]</scope>
</reference>
<name>A0A6G8R5U4_9CAUD</name>
<keyword evidence="2" id="KW-1185">Reference proteome</keyword>
<dbReference type="KEGG" id="vg:77945277"/>
<accession>A0A6G8R5U4</accession>
<evidence type="ECO:0000313" key="1">
    <source>
        <dbReference type="EMBL" id="QIN96743.1"/>
    </source>
</evidence>
<dbReference type="GeneID" id="77945277"/>
<evidence type="ECO:0000313" key="2">
    <source>
        <dbReference type="Proteomes" id="UP000502617"/>
    </source>
</evidence>
<protein>
    <submittedName>
        <fullName evidence="1">Uncharacterized protein</fullName>
    </submittedName>
</protein>
<dbReference type="RefSeq" id="YP_010669123.1">
    <property type="nucleotide sequence ID" value="NC_070959.1"/>
</dbReference>
<dbReference type="Proteomes" id="UP000502617">
    <property type="component" value="Segment"/>
</dbReference>